<dbReference type="PANTHER" id="PTHR45138">
    <property type="entry name" value="REGULATORY COMPONENTS OF SENSORY TRANSDUCTION SYSTEM"/>
    <property type="match status" value="1"/>
</dbReference>
<dbReference type="GO" id="GO:0005886">
    <property type="term" value="C:plasma membrane"/>
    <property type="evidence" value="ECO:0007669"/>
    <property type="project" value="TreeGrafter"/>
</dbReference>
<evidence type="ECO:0000256" key="4">
    <source>
        <dbReference type="SAM" id="Phobius"/>
    </source>
</evidence>
<dbReference type="GO" id="GO:0043709">
    <property type="term" value="P:cell adhesion involved in single-species biofilm formation"/>
    <property type="evidence" value="ECO:0007669"/>
    <property type="project" value="TreeGrafter"/>
</dbReference>
<comment type="caution">
    <text evidence="6">The sequence shown here is derived from an EMBL/GenBank/DDBJ whole genome shotgun (WGS) entry which is preliminary data.</text>
</comment>
<feature type="transmembrane region" description="Helical" evidence="4">
    <location>
        <begin position="219"/>
        <end position="238"/>
    </location>
</feature>
<dbReference type="GO" id="GO:1902201">
    <property type="term" value="P:negative regulation of bacterial-type flagellum-dependent cell motility"/>
    <property type="evidence" value="ECO:0007669"/>
    <property type="project" value="TreeGrafter"/>
</dbReference>
<dbReference type="PROSITE" id="PS50887">
    <property type="entry name" value="GGDEF"/>
    <property type="match status" value="1"/>
</dbReference>
<feature type="transmembrane region" description="Helical" evidence="4">
    <location>
        <begin position="195"/>
        <end position="213"/>
    </location>
</feature>
<dbReference type="SUPFAM" id="SSF55073">
    <property type="entry name" value="Nucleotide cyclase"/>
    <property type="match status" value="1"/>
</dbReference>
<dbReference type="OrthoDB" id="9812260at2"/>
<reference evidence="6 7" key="1">
    <citation type="journal article" date="2019" name="Syst. Appl. Microbiol.">
        <title>Microvirga tunisiensis sp. nov., a root nodule symbiotic bacterium isolated from Lupinus micranthus and L. luteus grown in Northern Tunisia.</title>
        <authorList>
            <person name="Msaddak A."/>
            <person name="Rejili M."/>
            <person name="Duran D."/>
            <person name="Mars M."/>
            <person name="Palacios J.M."/>
            <person name="Ruiz-Argueso T."/>
            <person name="Rey L."/>
            <person name="Imperial J."/>
        </authorList>
    </citation>
    <scope>NUCLEOTIDE SEQUENCE [LARGE SCALE GENOMIC DNA]</scope>
    <source>
        <strain evidence="6 7">Lmie10</strain>
    </source>
</reference>
<dbReference type="SMART" id="SM00267">
    <property type="entry name" value="GGDEF"/>
    <property type="match status" value="1"/>
</dbReference>
<evidence type="ECO:0000313" key="6">
    <source>
        <dbReference type="EMBL" id="MPR24256.1"/>
    </source>
</evidence>
<feature type="domain" description="GGDEF" evidence="5">
    <location>
        <begin position="348"/>
        <end position="475"/>
    </location>
</feature>
<dbReference type="Proteomes" id="UP000403266">
    <property type="component" value="Unassembled WGS sequence"/>
</dbReference>
<dbReference type="Pfam" id="PF00990">
    <property type="entry name" value="GGDEF"/>
    <property type="match status" value="1"/>
</dbReference>
<protein>
    <recommendedName>
        <fullName evidence="1">diguanylate cyclase</fullName>
        <ecNumber evidence="1">2.7.7.65</ecNumber>
    </recommendedName>
</protein>
<dbReference type="AlphaFoldDB" id="A0A5N7MJY2"/>
<dbReference type="InterPro" id="IPR029787">
    <property type="entry name" value="Nucleotide_cyclase"/>
</dbReference>
<dbReference type="CDD" id="cd01949">
    <property type="entry name" value="GGDEF"/>
    <property type="match status" value="1"/>
</dbReference>
<keyword evidence="4" id="KW-0812">Transmembrane</keyword>
<evidence type="ECO:0000313" key="7">
    <source>
        <dbReference type="Proteomes" id="UP000403266"/>
    </source>
</evidence>
<name>A0A5N7MJY2_9HYPH</name>
<dbReference type="InterPro" id="IPR043128">
    <property type="entry name" value="Rev_trsase/Diguanyl_cyclase"/>
</dbReference>
<dbReference type="PANTHER" id="PTHR45138:SF9">
    <property type="entry name" value="DIGUANYLATE CYCLASE DGCM-RELATED"/>
    <property type="match status" value="1"/>
</dbReference>
<dbReference type="Gene3D" id="3.30.70.270">
    <property type="match status" value="1"/>
</dbReference>
<keyword evidence="4" id="KW-0472">Membrane</keyword>
<dbReference type="EC" id="2.7.7.65" evidence="1"/>
<dbReference type="InterPro" id="IPR000160">
    <property type="entry name" value="GGDEF_dom"/>
</dbReference>
<keyword evidence="7" id="KW-1185">Reference proteome</keyword>
<proteinExistence type="predicted"/>
<organism evidence="6 7">
    <name type="scientific">Microvirga tunisiensis</name>
    <dbReference type="NCBI Taxonomy" id="2108360"/>
    <lineage>
        <taxon>Bacteria</taxon>
        <taxon>Pseudomonadati</taxon>
        <taxon>Pseudomonadota</taxon>
        <taxon>Alphaproteobacteria</taxon>
        <taxon>Hyphomicrobiales</taxon>
        <taxon>Methylobacteriaceae</taxon>
        <taxon>Microvirga</taxon>
    </lineage>
</organism>
<evidence type="ECO:0000256" key="3">
    <source>
        <dbReference type="SAM" id="MobiDB-lite"/>
    </source>
</evidence>
<evidence type="ECO:0000256" key="2">
    <source>
        <dbReference type="ARBA" id="ARBA00034247"/>
    </source>
</evidence>
<feature type="transmembrane region" description="Helical" evidence="4">
    <location>
        <begin position="290"/>
        <end position="308"/>
    </location>
</feature>
<feature type="transmembrane region" description="Helical" evidence="4">
    <location>
        <begin position="137"/>
        <end position="156"/>
    </location>
</feature>
<feature type="region of interest" description="Disordered" evidence="3">
    <location>
        <begin position="1"/>
        <end position="28"/>
    </location>
</feature>
<dbReference type="EMBL" id="VOSK01000004">
    <property type="protein sequence ID" value="MPR24256.1"/>
    <property type="molecule type" value="Genomic_DNA"/>
</dbReference>
<accession>A0A5N7MJY2</accession>
<feature type="transmembrane region" description="Helical" evidence="4">
    <location>
        <begin position="109"/>
        <end position="130"/>
    </location>
</feature>
<dbReference type="GO" id="GO:0052621">
    <property type="term" value="F:diguanylate cyclase activity"/>
    <property type="evidence" value="ECO:0007669"/>
    <property type="project" value="UniProtKB-EC"/>
</dbReference>
<feature type="transmembrane region" description="Helical" evidence="4">
    <location>
        <begin position="162"/>
        <end position="183"/>
    </location>
</feature>
<feature type="transmembrane region" description="Helical" evidence="4">
    <location>
        <begin position="250"/>
        <end position="278"/>
    </location>
</feature>
<evidence type="ECO:0000256" key="1">
    <source>
        <dbReference type="ARBA" id="ARBA00012528"/>
    </source>
</evidence>
<keyword evidence="4" id="KW-1133">Transmembrane helix</keyword>
<evidence type="ECO:0000259" key="5">
    <source>
        <dbReference type="PROSITE" id="PS50887"/>
    </source>
</evidence>
<comment type="catalytic activity">
    <reaction evidence="2">
        <text>2 GTP = 3',3'-c-di-GMP + 2 diphosphate</text>
        <dbReference type="Rhea" id="RHEA:24898"/>
        <dbReference type="ChEBI" id="CHEBI:33019"/>
        <dbReference type="ChEBI" id="CHEBI:37565"/>
        <dbReference type="ChEBI" id="CHEBI:58805"/>
        <dbReference type="EC" id="2.7.7.65"/>
    </reaction>
</comment>
<dbReference type="NCBIfam" id="TIGR00254">
    <property type="entry name" value="GGDEF"/>
    <property type="match status" value="1"/>
</dbReference>
<dbReference type="InterPro" id="IPR050469">
    <property type="entry name" value="Diguanylate_Cyclase"/>
</dbReference>
<gene>
    <name evidence="6" type="ORF">FS320_03190</name>
</gene>
<sequence>MRRGRQSACGGADGRRSPPCSGRHDDGTCPCSSPSRMLREGKMLRPYLRSRRFLSLSADPSQSGVLDIARQVGDSAGIHSLRDGPWGFVCGRLAELHAAASMVLDPATLTVAFVLLSAVLGTLLLFSWVLNRKVQALAWWGSAFWFIALGIGSANLAQGQPAYAILLVANALALLCYGVLYTGCRIFNGRSAPSTATLAGVAVWVGAFPFIYSSHGYRLIVASLITFAYSALSAWELGRYAPRPLASSRVAVVLLLGLAIFNLSRGTLGIALTSVSWIDTFASRWSPSMALLLVMFGPTLAFMFLSMAKEKVEFEYKQAALVDPLTGVPNRRAFMQNASLLLGRLGNRPASCLLFDLDNFKALNDGYGHDAGDRILTIFGEVLASHLPQGTFGRLGGEEFGAILPLASREAPLLADRIRHAFSTVGANTLGGSAAVTVSVGCITATGIDAGTLLRRADAALYQAKRGGRNIVIAA</sequence>